<accession>A0ABZ2FBH9</accession>
<dbReference type="InterPro" id="IPR009057">
    <property type="entry name" value="Homeodomain-like_sf"/>
</dbReference>
<dbReference type="EMBL" id="CP104874">
    <property type="protein sequence ID" value="WWF04149.1"/>
    <property type="molecule type" value="Genomic_DNA"/>
</dbReference>
<dbReference type="SUPFAM" id="SSF46689">
    <property type="entry name" value="Homeodomain-like"/>
    <property type="match status" value="1"/>
</dbReference>
<organism evidence="2 3">
    <name type="scientific">Janibacter terrae</name>
    <dbReference type="NCBI Taxonomy" id="103817"/>
    <lineage>
        <taxon>Bacteria</taxon>
        <taxon>Bacillati</taxon>
        <taxon>Actinomycetota</taxon>
        <taxon>Actinomycetes</taxon>
        <taxon>Micrococcales</taxon>
        <taxon>Intrasporangiaceae</taxon>
        <taxon>Janibacter</taxon>
    </lineage>
</organism>
<feature type="domain" description="Tetracyclin repressor-like C-terminal group 31" evidence="1">
    <location>
        <begin position="89"/>
        <end position="190"/>
    </location>
</feature>
<proteinExistence type="predicted"/>
<dbReference type="Gene3D" id="1.10.357.10">
    <property type="entry name" value="Tetracycline Repressor, domain 2"/>
    <property type="match status" value="1"/>
</dbReference>
<gene>
    <name evidence="2" type="ORF">N5P18_10605</name>
</gene>
<sequence>MSTATERAALSPRMQLILESATRVVAAGGMRGLTHRAVDAEAHLPQGSTSGYLRTRLALVTALTEFIAARLIDSVEALAGEQLAGEPDAVVVDHALDLFAGWLREPDALIAKAELAQEATRQPEIAAAMAPARRRVEGIVEQILVTAGVEEAQMATQAVTAAMEGVLGSALSRPVDERERYVREVGRRIISAFIPHV</sequence>
<evidence type="ECO:0000259" key="1">
    <source>
        <dbReference type="Pfam" id="PF17940"/>
    </source>
</evidence>
<dbReference type="RefSeq" id="WP_338537634.1">
    <property type="nucleotide sequence ID" value="NZ_CP104874.1"/>
</dbReference>
<keyword evidence="3" id="KW-1185">Reference proteome</keyword>
<reference evidence="2 3" key="1">
    <citation type="submission" date="2022-09" db="EMBL/GenBank/DDBJ databases">
        <title>Complete genome sequence of Janibacter terrae strain COS04-44, PCL-degrading bacteria isolated from oil spilled coast.</title>
        <authorList>
            <person name="Park H."/>
            <person name="Kim J.Y."/>
            <person name="An S.H."/>
            <person name="Lee C.M."/>
            <person name="Weon H.-Y."/>
        </authorList>
    </citation>
    <scope>NUCLEOTIDE SEQUENCE [LARGE SCALE GENOMIC DNA]</scope>
    <source>
        <strain evidence="2 3">COS04-44</strain>
    </source>
</reference>
<dbReference type="InterPro" id="IPR041583">
    <property type="entry name" value="TetR_C_31"/>
</dbReference>
<dbReference type="Proteomes" id="UP001381003">
    <property type="component" value="Chromosome"/>
</dbReference>
<evidence type="ECO:0000313" key="2">
    <source>
        <dbReference type="EMBL" id="WWF04149.1"/>
    </source>
</evidence>
<name>A0ABZ2FBH9_9MICO</name>
<evidence type="ECO:0000313" key="3">
    <source>
        <dbReference type="Proteomes" id="UP001381003"/>
    </source>
</evidence>
<protein>
    <recommendedName>
        <fullName evidence="1">Tetracyclin repressor-like C-terminal group 31 domain-containing protein</fullName>
    </recommendedName>
</protein>
<dbReference type="Pfam" id="PF17940">
    <property type="entry name" value="TetR_C_31"/>
    <property type="match status" value="1"/>
</dbReference>